<dbReference type="OrthoDB" id="1404489at2"/>
<dbReference type="SUPFAM" id="SSF51126">
    <property type="entry name" value="Pectin lyase-like"/>
    <property type="match status" value="1"/>
</dbReference>
<dbReference type="EMBL" id="FQUX01000004">
    <property type="protein sequence ID" value="SHF46469.1"/>
    <property type="molecule type" value="Genomic_DNA"/>
</dbReference>
<dbReference type="AlphaFoldDB" id="A0A1M5BVB5"/>
<name>A0A1M5BVB5_9FLAO</name>
<organism evidence="1 2">
    <name type="scientific">Arenibacter palladensis</name>
    <dbReference type="NCBI Taxonomy" id="237373"/>
    <lineage>
        <taxon>Bacteria</taxon>
        <taxon>Pseudomonadati</taxon>
        <taxon>Bacteroidota</taxon>
        <taxon>Flavobacteriia</taxon>
        <taxon>Flavobacteriales</taxon>
        <taxon>Flavobacteriaceae</taxon>
        <taxon>Arenibacter</taxon>
    </lineage>
</organism>
<evidence type="ECO:0000313" key="2">
    <source>
        <dbReference type="Proteomes" id="UP000184406"/>
    </source>
</evidence>
<evidence type="ECO:0000313" key="1">
    <source>
        <dbReference type="EMBL" id="SHF46469.1"/>
    </source>
</evidence>
<accession>A0A1M5BVB5</accession>
<sequence>MKRDQIIVFLIAFFCFSISIAQSEVMVTDLGDDNSKGTLRWAINTANTDADIDEISFLEGLEGTLRLSSDLPHINNNLTITGPGAKHITISGEGKYRMFVINKGFRLDISGLTFTDSADNYNDGTIFAVSGSEVKASEIRVTGVSNQTAFWSKGDNSSITISNSIFENNSATLFRSYWGSTPNFTSDNENDYTNRITITGSSFISNKGLIFSTEHYVKIDSCVFSGNYDQIASFKGVNRYQILNSKFVNNTGRLLFTFSSKIGDTPSWGEDTLGTNNTLFDGNLFQGNTGTIINTGGGFKHDSKTTITNNIFVNNGNNWYGNPIVTTGNQENNFITSVTPTEDEGTIVLTLNKSLIIGSEDKLH</sequence>
<evidence type="ECO:0008006" key="3">
    <source>
        <dbReference type="Google" id="ProtNLM"/>
    </source>
</evidence>
<proteinExistence type="predicted"/>
<gene>
    <name evidence="1" type="ORF">SAMN03080594_104245</name>
</gene>
<dbReference type="InterPro" id="IPR011050">
    <property type="entry name" value="Pectin_lyase_fold/virulence"/>
</dbReference>
<protein>
    <recommendedName>
        <fullName evidence="3">Right handed beta helix region</fullName>
    </recommendedName>
</protein>
<keyword evidence="2" id="KW-1185">Reference proteome</keyword>
<dbReference type="Gene3D" id="2.160.20.10">
    <property type="entry name" value="Single-stranded right-handed beta-helix, Pectin lyase-like"/>
    <property type="match status" value="1"/>
</dbReference>
<dbReference type="RefSeq" id="WP_072862463.1">
    <property type="nucleotide sequence ID" value="NZ_FQUX01000004.1"/>
</dbReference>
<dbReference type="InterPro" id="IPR012334">
    <property type="entry name" value="Pectin_lyas_fold"/>
</dbReference>
<dbReference type="Proteomes" id="UP000184406">
    <property type="component" value="Unassembled WGS sequence"/>
</dbReference>
<reference evidence="2" key="1">
    <citation type="submission" date="2016-11" db="EMBL/GenBank/DDBJ databases">
        <authorList>
            <person name="Varghese N."/>
            <person name="Submissions S."/>
        </authorList>
    </citation>
    <scope>NUCLEOTIDE SEQUENCE [LARGE SCALE GENOMIC DNA]</scope>
    <source>
        <strain evidence="2">DSM 17539</strain>
    </source>
</reference>